<dbReference type="Pfam" id="PF07690">
    <property type="entry name" value="MFS_1"/>
    <property type="match status" value="1"/>
</dbReference>
<dbReference type="PROSITE" id="PS50850">
    <property type="entry name" value="MFS"/>
    <property type="match status" value="1"/>
</dbReference>
<proteinExistence type="predicted"/>
<dbReference type="InterPro" id="IPR036259">
    <property type="entry name" value="MFS_trans_sf"/>
</dbReference>
<evidence type="ECO:0000256" key="4">
    <source>
        <dbReference type="ARBA" id="ARBA00022989"/>
    </source>
</evidence>
<accession>A0A0M8N244</accession>
<feature type="transmembrane region" description="Helical" evidence="7">
    <location>
        <begin position="127"/>
        <end position="147"/>
    </location>
</feature>
<dbReference type="FunFam" id="1.20.1250.20:FF:000034">
    <property type="entry name" value="MFS general substrate transporter"/>
    <property type="match status" value="1"/>
</dbReference>
<feature type="region of interest" description="Disordered" evidence="6">
    <location>
        <begin position="1"/>
        <end position="40"/>
    </location>
</feature>
<name>A0A0M8N244_ESCWE</name>
<organism evidence="9 10">
    <name type="scientific">Escovopsis weberi</name>
    <dbReference type="NCBI Taxonomy" id="150374"/>
    <lineage>
        <taxon>Eukaryota</taxon>
        <taxon>Fungi</taxon>
        <taxon>Dikarya</taxon>
        <taxon>Ascomycota</taxon>
        <taxon>Pezizomycotina</taxon>
        <taxon>Sordariomycetes</taxon>
        <taxon>Hypocreomycetidae</taxon>
        <taxon>Hypocreales</taxon>
        <taxon>Hypocreaceae</taxon>
        <taxon>Escovopsis</taxon>
    </lineage>
</organism>
<reference evidence="9 10" key="1">
    <citation type="submission" date="2015-07" db="EMBL/GenBank/DDBJ databases">
        <title>The genome of the fungus Escovopsis weberi, a specialized disease agent of ant agriculture.</title>
        <authorList>
            <person name="de Man T.J."/>
            <person name="Stajich J.E."/>
            <person name="Kubicek C.P."/>
            <person name="Chenthamara K."/>
            <person name="Atanasova L."/>
            <person name="Druzhinina I.S."/>
            <person name="Birnbaum S."/>
            <person name="Barribeau S.M."/>
            <person name="Teiling C."/>
            <person name="Suen G."/>
            <person name="Currie C."/>
            <person name="Gerardo N.M."/>
        </authorList>
    </citation>
    <scope>NUCLEOTIDE SEQUENCE [LARGE SCALE GENOMIC DNA]</scope>
</reference>
<feature type="transmembrane region" description="Helical" evidence="7">
    <location>
        <begin position="325"/>
        <end position="345"/>
    </location>
</feature>
<feature type="transmembrane region" description="Helical" evidence="7">
    <location>
        <begin position="57"/>
        <end position="75"/>
    </location>
</feature>
<gene>
    <name evidence="9" type="ORF">ESCO_002749</name>
</gene>
<evidence type="ECO:0000256" key="1">
    <source>
        <dbReference type="ARBA" id="ARBA00004141"/>
    </source>
</evidence>
<feature type="transmembrane region" description="Helical" evidence="7">
    <location>
        <begin position="95"/>
        <end position="115"/>
    </location>
</feature>
<evidence type="ECO:0000259" key="8">
    <source>
        <dbReference type="PROSITE" id="PS50850"/>
    </source>
</evidence>
<protein>
    <submittedName>
        <fullName evidence="9">Putative transporter</fullName>
    </submittedName>
</protein>
<feature type="transmembrane region" description="Helical" evidence="7">
    <location>
        <begin position="352"/>
        <end position="371"/>
    </location>
</feature>
<evidence type="ECO:0000313" key="9">
    <source>
        <dbReference type="EMBL" id="KOS18221.1"/>
    </source>
</evidence>
<feature type="transmembrane region" description="Helical" evidence="7">
    <location>
        <begin position="285"/>
        <end position="305"/>
    </location>
</feature>
<dbReference type="PANTHER" id="PTHR43791">
    <property type="entry name" value="PERMEASE-RELATED"/>
    <property type="match status" value="1"/>
</dbReference>
<keyword evidence="3 7" id="KW-0812">Transmembrane</keyword>
<dbReference type="STRING" id="150374.A0A0M8N244"/>
<dbReference type="GO" id="GO:0022857">
    <property type="term" value="F:transmembrane transporter activity"/>
    <property type="evidence" value="ECO:0007669"/>
    <property type="project" value="InterPro"/>
</dbReference>
<feature type="transmembrane region" description="Helical" evidence="7">
    <location>
        <begin position="153"/>
        <end position="173"/>
    </location>
</feature>
<feature type="domain" description="Major facilitator superfamily (MFS) profile" evidence="8">
    <location>
        <begin position="56"/>
        <end position="470"/>
    </location>
</feature>
<feature type="transmembrane region" description="Helical" evidence="7">
    <location>
        <begin position="377"/>
        <end position="400"/>
    </location>
</feature>
<feature type="transmembrane region" description="Helical" evidence="7">
    <location>
        <begin position="185"/>
        <end position="204"/>
    </location>
</feature>
<evidence type="ECO:0000256" key="6">
    <source>
        <dbReference type="SAM" id="MobiDB-lite"/>
    </source>
</evidence>
<feature type="transmembrane region" description="Helical" evidence="7">
    <location>
        <begin position="412"/>
        <end position="432"/>
    </location>
</feature>
<comment type="caution">
    <text evidence="9">The sequence shown here is derived from an EMBL/GenBank/DDBJ whole genome shotgun (WGS) entry which is preliminary data.</text>
</comment>
<comment type="subcellular location">
    <subcellularLocation>
        <location evidence="1">Membrane</location>
        <topology evidence="1">Multi-pass membrane protein</topology>
    </subcellularLocation>
</comment>
<feature type="transmembrane region" description="Helical" evidence="7">
    <location>
        <begin position="444"/>
        <end position="466"/>
    </location>
</feature>
<dbReference type="EMBL" id="LGSR01000022">
    <property type="protein sequence ID" value="KOS18221.1"/>
    <property type="molecule type" value="Genomic_DNA"/>
</dbReference>
<dbReference type="PANTHER" id="PTHR43791:SF91">
    <property type="entry name" value="MAJOR FACILITATOR SUPERFAMILY (MFS) PROFILE DOMAIN-CONTAINING PROTEIN-RELATED"/>
    <property type="match status" value="1"/>
</dbReference>
<dbReference type="Proteomes" id="UP000053831">
    <property type="component" value="Unassembled WGS sequence"/>
</dbReference>
<dbReference type="SUPFAM" id="SSF103473">
    <property type="entry name" value="MFS general substrate transporter"/>
    <property type="match status" value="1"/>
</dbReference>
<sequence length="503" mass="55150">MVTDLERASPDGSLAVKGQARPDGQGRDDDANAGRAPKGGIDDEAERRLLRKLDRNLIPLVIGLFLFCFLDRINIGNARLYGLERDLGLRGDQFQVAVSILFVTYILFEVPSNLVLKRFTPRRWISLIALSWGAIATLSGFVGSYAGLLACRLLLGAAEAGLFPGLTLYLTLFYTKRDFALRMSYLTVGSPVAGALGGLLAWAIGHLDGYRGLSGWRWILILEGVPGMVLGVVAYALMPNDPASAKFLSPEEKALVETRLRRGYGHTASSAEMSREDVFRAFRDWKVWVFCVAHFCGITMLYGFSTFFPTIIRGLGRWGVAQVQLMTIPCYFLGAVVFIAVAFWSDRVQQRGVFVVVFSAVSLVGYAILLSRSSPGVHYFGCFLVAGGLFSAVGLPLAWLTSNIPRYGKRAAASGMQITSGNVSGILAAFIYRTQDAPRYVRGHAVSLGMGGMAAVIYACMTVWLLRENGRREAGVMKEKHRGLSEEELEELGDDSPRYRYTT</sequence>
<dbReference type="InterPro" id="IPR011701">
    <property type="entry name" value="MFS"/>
</dbReference>
<dbReference type="FunFam" id="1.20.1250.20:FF:000068">
    <property type="entry name" value="MFS general substrate transporter"/>
    <property type="match status" value="1"/>
</dbReference>
<evidence type="ECO:0000256" key="2">
    <source>
        <dbReference type="ARBA" id="ARBA00022448"/>
    </source>
</evidence>
<keyword evidence="10" id="KW-1185">Reference proteome</keyword>
<evidence type="ECO:0000256" key="7">
    <source>
        <dbReference type="SAM" id="Phobius"/>
    </source>
</evidence>
<keyword evidence="5 7" id="KW-0472">Membrane</keyword>
<feature type="transmembrane region" description="Helical" evidence="7">
    <location>
        <begin position="216"/>
        <end position="238"/>
    </location>
</feature>
<dbReference type="AlphaFoldDB" id="A0A0M8N244"/>
<dbReference type="OrthoDB" id="2962993at2759"/>
<dbReference type="GO" id="GO:0016020">
    <property type="term" value="C:membrane"/>
    <property type="evidence" value="ECO:0007669"/>
    <property type="project" value="UniProtKB-SubCell"/>
</dbReference>
<evidence type="ECO:0000313" key="10">
    <source>
        <dbReference type="Proteomes" id="UP000053831"/>
    </source>
</evidence>
<dbReference type="Gene3D" id="1.20.1250.20">
    <property type="entry name" value="MFS general substrate transporter like domains"/>
    <property type="match status" value="2"/>
</dbReference>
<evidence type="ECO:0000256" key="3">
    <source>
        <dbReference type="ARBA" id="ARBA00022692"/>
    </source>
</evidence>
<keyword evidence="4 7" id="KW-1133">Transmembrane helix</keyword>
<dbReference type="InterPro" id="IPR020846">
    <property type="entry name" value="MFS_dom"/>
</dbReference>
<evidence type="ECO:0000256" key="5">
    <source>
        <dbReference type="ARBA" id="ARBA00023136"/>
    </source>
</evidence>
<keyword evidence="2" id="KW-0813">Transport</keyword>